<name>A0A9P4GTX2_9PLEO</name>
<feature type="region of interest" description="Disordered" evidence="2">
    <location>
        <begin position="1"/>
        <end position="54"/>
    </location>
</feature>
<comment type="caution">
    <text evidence="3">The sequence shown here is derived from an EMBL/GenBank/DDBJ whole genome shotgun (WGS) entry which is preliminary data.</text>
</comment>
<sequence length="554" mass="62589">MSSIVDIDHPIVNQPGDVKLSPINQPTLEKRSSDTEKSEEHTHSHPKDKNSSIINTDILATPFNSPTPSFERSQSDAYLEENKTQETIFTRSFFVQGEAVGYQEERMGCENRVEKGINNIEGARKIAGPNKDFETTGKEDIIETTTEDEVSDEVELTPAPTPVRNGVSAATVADSSGETITNGGESHDSTADKAQEAMAEGNATIIFPGDATLDDHEEAAIETPKNAQGTRSVPPHMRREFQPLAARHSALPDLRHTIPLAERNRFSDNHRTPRPQYPMYQSPIYRVDADREQLARMRAQLMKTQNELNASRKQNVELRTTVEAEHQHKIETAFSSMLANLLQKQSEALGLEANVEAKGRDLQYRERQIEQLEVYLAEGQKQVKYQLEQQGIRTMNAVDREHIKREAELFLEKRFADFEAKIAIQAERLRLREATQQIREQQYKSLVCESIESSFHEKALTFEKAAELAEEQYNSGYAAGKELGRKEALGEAQKLSFLEGYAACHRAQTALYNMRAGRIPRDSPELDFLFDAGHAENLLTRDREQIRPRGWRSS</sequence>
<feature type="coiled-coil region" evidence="1">
    <location>
        <begin position="287"/>
        <end position="321"/>
    </location>
</feature>
<dbReference type="RefSeq" id="XP_040793825.1">
    <property type="nucleotide sequence ID" value="XM_040935837.1"/>
</dbReference>
<evidence type="ECO:0000313" key="3">
    <source>
        <dbReference type="EMBL" id="KAF1851262.1"/>
    </source>
</evidence>
<dbReference type="GeneID" id="63853088"/>
<evidence type="ECO:0000256" key="2">
    <source>
        <dbReference type="SAM" id="MobiDB-lite"/>
    </source>
</evidence>
<proteinExistence type="predicted"/>
<protein>
    <submittedName>
        <fullName evidence="3">Uncharacterized protein</fullName>
    </submittedName>
</protein>
<organism evidence="3 4">
    <name type="scientific">Cucurbitaria berberidis CBS 394.84</name>
    <dbReference type="NCBI Taxonomy" id="1168544"/>
    <lineage>
        <taxon>Eukaryota</taxon>
        <taxon>Fungi</taxon>
        <taxon>Dikarya</taxon>
        <taxon>Ascomycota</taxon>
        <taxon>Pezizomycotina</taxon>
        <taxon>Dothideomycetes</taxon>
        <taxon>Pleosporomycetidae</taxon>
        <taxon>Pleosporales</taxon>
        <taxon>Pleosporineae</taxon>
        <taxon>Cucurbitariaceae</taxon>
        <taxon>Cucurbitaria</taxon>
    </lineage>
</organism>
<gene>
    <name evidence="3" type="ORF">K460DRAFT_391574</name>
</gene>
<dbReference type="OrthoDB" id="3794025at2759"/>
<dbReference type="EMBL" id="ML976614">
    <property type="protein sequence ID" value="KAF1851262.1"/>
    <property type="molecule type" value="Genomic_DNA"/>
</dbReference>
<dbReference type="Proteomes" id="UP000800039">
    <property type="component" value="Unassembled WGS sequence"/>
</dbReference>
<evidence type="ECO:0000313" key="4">
    <source>
        <dbReference type="Proteomes" id="UP000800039"/>
    </source>
</evidence>
<reference evidence="3" key="1">
    <citation type="submission" date="2020-01" db="EMBL/GenBank/DDBJ databases">
        <authorList>
            <consortium name="DOE Joint Genome Institute"/>
            <person name="Haridas S."/>
            <person name="Albert R."/>
            <person name="Binder M."/>
            <person name="Bloem J."/>
            <person name="Labutti K."/>
            <person name="Salamov A."/>
            <person name="Andreopoulos B."/>
            <person name="Baker S.E."/>
            <person name="Barry K."/>
            <person name="Bills G."/>
            <person name="Bluhm B.H."/>
            <person name="Cannon C."/>
            <person name="Castanera R."/>
            <person name="Culley D.E."/>
            <person name="Daum C."/>
            <person name="Ezra D."/>
            <person name="Gonzalez J.B."/>
            <person name="Henrissat B."/>
            <person name="Kuo A."/>
            <person name="Liang C."/>
            <person name="Lipzen A."/>
            <person name="Lutzoni F."/>
            <person name="Magnuson J."/>
            <person name="Mondo S."/>
            <person name="Nolan M."/>
            <person name="Ohm R."/>
            <person name="Pangilinan J."/>
            <person name="Park H.-J."/>
            <person name="Ramirez L."/>
            <person name="Alfaro M."/>
            <person name="Sun H."/>
            <person name="Tritt A."/>
            <person name="Yoshinaga Y."/>
            <person name="Zwiers L.-H."/>
            <person name="Turgeon B.G."/>
            <person name="Goodwin S.B."/>
            <person name="Spatafora J.W."/>
            <person name="Crous P.W."/>
            <person name="Grigoriev I.V."/>
        </authorList>
    </citation>
    <scope>NUCLEOTIDE SEQUENCE</scope>
    <source>
        <strain evidence="3">CBS 394.84</strain>
    </source>
</reference>
<feature type="compositionally biased region" description="Basic and acidic residues" evidence="2">
    <location>
        <begin position="28"/>
        <end position="50"/>
    </location>
</feature>
<keyword evidence="1" id="KW-0175">Coiled coil</keyword>
<keyword evidence="4" id="KW-1185">Reference proteome</keyword>
<dbReference type="AlphaFoldDB" id="A0A9P4GTX2"/>
<accession>A0A9P4GTX2</accession>
<evidence type="ECO:0000256" key="1">
    <source>
        <dbReference type="SAM" id="Coils"/>
    </source>
</evidence>